<comment type="similarity">
    <text evidence="7">Belongs to the class-I aminoacyl-tRNA synthetase family.</text>
</comment>
<evidence type="ECO:0000259" key="9">
    <source>
        <dbReference type="Pfam" id="PF03950"/>
    </source>
</evidence>
<dbReference type="InterPro" id="IPR011035">
    <property type="entry name" value="Ribosomal_bL25/Gln-tRNA_synth"/>
</dbReference>
<dbReference type="Pfam" id="PF20974">
    <property type="entry name" value="tRNA-synt_1c_C2"/>
    <property type="match status" value="1"/>
</dbReference>
<dbReference type="FunFam" id="3.90.800.10:FF:000001">
    <property type="entry name" value="Glutamine--tRNA ligase"/>
    <property type="match status" value="1"/>
</dbReference>
<reference evidence="11 12" key="1">
    <citation type="journal article" date="2016" name="Genome Biol. Evol.">
        <title>Divergent and convergent evolution of fungal pathogenicity.</title>
        <authorList>
            <person name="Shang Y."/>
            <person name="Xiao G."/>
            <person name="Zheng P."/>
            <person name="Cen K."/>
            <person name="Zhan S."/>
            <person name="Wang C."/>
        </authorList>
    </citation>
    <scope>NUCLEOTIDE SEQUENCE [LARGE SCALE GENOMIC DNA]</scope>
    <source>
        <strain evidence="11 12">RCEF 2490</strain>
    </source>
</reference>
<evidence type="ECO:0000256" key="7">
    <source>
        <dbReference type="RuleBase" id="RU363037"/>
    </source>
</evidence>
<dbReference type="EMBL" id="AZGY01000009">
    <property type="protein sequence ID" value="KZZ95279.1"/>
    <property type="molecule type" value="Genomic_DNA"/>
</dbReference>
<keyword evidence="1" id="KW-0963">Cytoplasm</keyword>
<dbReference type="PANTHER" id="PTHR43097:SF5">
    <property type="entry name" value="GLUTAMATE--TRNA LIGASE"/>
    <property type="match status" value="1"/>
</dbReference>
<evidence type="ECO:0000313" key="11">
    <source>
        <dbReference type="EMBL" id="KZZ95279.1"/>
    </source>
</evidence>
<dbReference type="Pfam" id="PF00749">
    <property type="entry name" value="tRNA-synt_1c"/>
    <property type="match status" value="1"/>
</dbReference>
<dbReference type="GO" id="GO:0006424">
    <property type="term" value="P:glutamyl-tRNA aminoacylation"/>
    <property type="evidence" value="ECO:0007669"/>
    <property type="project" value="TreeGrafter"/>
</dbReference>
<dbReference type="OrthoDB" id="10250478at2759"/>
<dbReference type="InterPro" id="IPR014729">
    <property type="entry name" value="Rossmann-like_a/b/a_fold"/>
</dbReference>
<protein>
    <submittedName>
        <fullName evidence="11">Glutamyl-tRNA synthetase</fullName>
    </submittedName>
</protein>
<proteinExistence type="inferred from homology"/>
<keyword evidence="3 7" id="KW-0547">Nucleotide-binding</keyword>
<keyword evidence="6 7" id="KW-0030">Aminoacyl-tRNA synthetase</keyword>
<dbReference type="Gene3D" id="3.40.50.620">
    <property type="entry name" value="HUPs"/>
    <property type="match status" value="1"/>
</dbReference>
<keyword evidence="5 7" id="KW-0648">Protein biosynthesis</keyword>
<keyword evidence="4 7" id="KW-0067">ATP-binding</keyword>
<evidence type="ECO:0000256" key="3">
    <source>
        <dbReference type="ARBA" id="ARBA00022741"/>
    </source>
</evidence>
<accession>A0A168BGL8</accession>
<feature type="domain" description="Glutamyl/glutaminyl-tRNA synthetase class Ib anti-codon binding" evidence="9">
    <location>
        <begin position="305"/>
        <end position="367"/>
    </location>
</feature>
<feature type="domain" description="Glutamyl/glutaminyl-tRNA synthetase class Ib catalytic" evidence="8">
    <location>
        <begin position="57"/>
        <end position="277"/>
    </location>
</feature>
<dbReference type="SUPFAM" id="SSF50715">
    <property type="entry name" value="Ribosomal protein L25-like"/>
    <property type="match status" value="1"/>
</dbReference>
<keyword evidence="12" id="KW-1185">Reference proteome</keyword>
<evidence type="ECO:0000256" key="4">
    <source>
        <dbReference type="ARBA" id="ARBA00022840"/>
    </source>
</evidence>
<dbReference type="STRING" id="1081109.A0A168BGL8"/>
<evidence type="ECO:0000259" key="10">
    <source>
        <dbReference type="Pfam" id="PF20974"/>
    </source>
</evidence>
<dbReference type="AlphaFoldDB" id="A0A168BGL8"/>
<dbReference type="GO" id="GO:0005829">
    <property type="term" value="C:cytosol"/>
    <property type="evidence" value="ECO:0007669"/>
    <property type="project" value="TreeGrafter"/>
</dbReference>
<dbReference type="Gene3D" id="2.40.240.10">
    <property type="entry name" value="Ribosomal Protein L25, Chain P"/>
    <property type="match status" value="1"/>
</dbReference>
<evidence type="ECO:0000256" key="1">
    <source>
        <dbReference type="ARBA" id="ARBA00022490"/>
    </source>
</evidence>
<sequence length="476" mass="55065">MNQKRQMRQLAKGILARWARQGSILKQLLRARRFQRVVQRKRSKNTKILYSKTSIFLDSKVQRVTYTSDYFEQPYQLCQRLISDGNAYAEDIDIKIHKNDRRKRLPSVRRNRPVSENLKIFEEMRKGTESCKQHCIRACISFDSNYGAMRDPIIYRFPRWKEGETAQPHHRTGWTWTIYPTYDFACPLVDSIEGVIHALRTTEHADRNEQHAWFKKALNMRHVHLWDFARINFIRTFLSERKLCKVIESGRVTGWDDPRMPTVRGILRRGLTINTLRTQQWKRSITPESRLSVAPVRPATRLDLNIPKNPAVGTKAVTFADKLYMDQADVALFGKGEEITLMACGNAFVRHITKSNDGFMTDVVVELHLEGDVGRTDKKIHWLAAHGSDLIQAGLWEFDNLLTKDSLEKDDDFECFLNPNTATTRNVVLESNSATLAEGDFIQLERKGYFAWINLSRRAPMAKSSCFKIPTGSTKA</sequence>
<evidence type="ECO:0000313" key="12">
    <source>
        <dbReference type="Proteomes" id="UP000078544"/>
    </source>
</evidence>
<evidence type="ECO:0000256" key="6">
    <source>
        <dbReference type="ARBA" id="ARBA00023146"/>
    </source>
</evidence>
<organism evidence="11 12">
    <name type="scientific">Moelleriella libera RCEF 2490</name>
    <dbReference type="NCBI Taxonomy" id="1081109"/>
    <lineage>
        <taxon>Eukaryota</taxon>
        <taxon>Fungi</taxon>
        <taxon>Dikarya</taxon>
        <taxon>Ascomycota</taxon>
        <taxon>Pezizomycotina</taxon>
        <taxon>Sordariomycetes</taxon>
        <taxon>Hypocreomycetidae</taxon>
        <taxon>Hypocreales</taxon>
        <taxon>Clavicipitaceae</taxon>
        <taxon>Moelleriella</taxon>
    </lineage>
</organism>
<feature type="domain" description="tRNA synthetases class I (E and Q) anti-codon binding" evidence="10">
    <location>
        <begin position="379"/>
        <end position="451"/>
    </location>
</feature>
<dbReference type="GO" id="GO:0005524">
    <property type="term" value="F:ATP binding"/>
    <property type="evidence" value="ECO:0007669"/>
    <property type="project" value="UniProtKB-KW"/>
</dbReference>
<dbReference type="GO" id="GO:0017102">
    <property type="term" value="C:methionyl glutamyl tRNA synthetase complex"/>
    <property type="evidence" value="ECO:0007669"/>
    <property type="project" value="TreeGrafter"/>
</dbReference>
<evidence type="ECO:0000259" key="8">
    <source>
        <dbReference type="Pfam" id="PF00749"/>
    </source>
</evidence>
<evidence type="ECO:0000256" key="5">
    <source>
        <dbReference type="ARBA" id="ARBA00022917"/>
    </source>
</evidence>
<dbReference type="InterPro" id="IPR050132">
    <property type="entry name" value="Gln/Glu-tRNA_Ligase"/>
</dbReference>
<dbReference type="InterPro" id="IPR020056">
    <property type="entry name" value="Rbsml_bL25/Gln-tRNA_synth_N"/>
</dbReference>
<dbReference type="InterPro" id="IPR020058">
    <property type="entry name" value="Glu/Gln-tRNA-synth_Ib_cat-dom"/>
</dbReference>
<dbReference type="InterPro" id="IPR049437">
    <property type="entry name" value="tRNA-synt_1c_C2"/>
</dbReference>
<evidence type="ECO:0000256" key="2">
    <source>
        <dbReference type="ARBA" id="ARBA00022598"/>
    </source>
</evidence>
<comment type="caution">
    <text evidence="11">The sequence shown here is derived from an EMBL/GenBank/DDBJ whole genome shotgun (WGS) entry which is preliminary data.</text>
</comment>
<dbReference type="Pfam" id="PF03950">
    <property type="entry name" value="tRNA-synt_1c_C"/>
    <property type="match status" value="1"/>
</dbReference>
<gene>
    <name evidence="11" type="ORF">AAL_04510</name>
</gene>
<keyword evidence="2 7" id="KW-0436">Ligase</keyword>
<dbReference type="InterPro" id="IPR020059">
    <property type="entry name" value="Glu/Gln-tRNA-synth_Ib_codon-bd"/>
</dbReference>
<dbReference type="GO" id="GO:0004818">
    <property type="term" value="F:glutamate-tRNA ligase activity"/>
    <property type="evidence" value="ECO:0007669"/>
    <property type="project" value="TreeGrafter"/>
</dbReference>
<dbReference type="PANTHER" id="PTHR43097">
    <property type="entry name" value="GLUTAMINE-TRNA LIGASE"/>
    <property type="match status" value="1"/>
</dbReference>
<dbReference type="SUPFAM" id="SSF52374">
    <property type="entry name" value="Nucleotidylyl transferase"/>
    <property type="match status" value="1"/>
</dbReference>
<name>A0A168BGL8_9HYPO</name>
<dbReference type="Proteomes" id="UP000078544">
    <property type="component" value="Unassembled WGS sequence"/>
</dbReference>